<name>A0A814T4M3_ADIRI</name>
<evidence type="ECO:0000313" key="2">
    <source>
        <dbReference type="Proteomes" id="UP000663852"/>
    </source>
</evidence>
<dbReference type="EMBL" id="CAJNOJ010000121">
    <property type="protein sequence ID" value="CAF1153363.1"/>
    <property type="molecule type" value="Genomic_DNA"/>
</dbReference>
<protein>
    <submittedName>
        <fullName evidence="1">Uncharacterized protein</fullName>
    </submittedName>
</protein>
<dbReference type="AlphaFoldDB" id="A0A814T4M3"/>
<dbReference type="SUPFAM" id="SSF53098">
    <property type="entry name" value="Ribonuclease H-like"/>
    <property type="match status" value="1"/>
</dbReference>
<reference evidence="1" key="1">
    <citation type="submission" date="2021-02" db="EMBL/GenBank/DDBJ databases">
        <authorList>
            <person name="Nowell W R."/>
        </authorList>
    </citation>
    <scope>NUCLEOTIDE SEQUENCE</scope>
</reference>
<evidence type="ECO:0000313" key="1">
    <source>
        <dbReference type="EMBL" id="CAF1153363.1"/>
    </source>
</evidence>
<dbReference type="InterPro" id="IPR012337">
    <property type="entry name" value="RNaseH-like_sf"/>
</dbReference>
<gene>
    <name evidence="1" type="ORF">EDS130_LOCUS22734</name>
</gene>
<dbReference type="Proteomes" id="UP000663852">
    <property type="component" value="Unassembled WGS sequence"/>
</dbReference>
<proteinExistence type="predicted"/>
<comment type="caution">
    <text evidence="1">The sequence shown here is derived from an EMBL/GenBank/DDBJ whole genome shotgun (WGS) entry which is preliminary data.</text>
</comment>
<dbReference type="OrthoDB" id="1869581at2759"/>
<sequence>MDPPTCDLAQKHISKLLKRCRSFVQSVKKSFILMNCVSNLKTHLKINRSFHLDCKSRWNSSCHSVEGMLLCKKIINKINSEKCGIGPNKKQTADLSLIELDQDDRKMLELIEFVLKPIVNATELVSGSRYPIIDNDDDYAVGGDSKTLYYVKSLLLRQFQIYFFDNYSQLKIMKKLHSYFDRFGFRCLTRREQGQCERIIVELNEEVVDEINTIDQPQSRSSSGRKVHSSKPSLMASFISSVSKIFVVVSSSLNNNIIILFMIKNLQIPWTFGIYIEFN</sequence>
<organism evidence="1 2">
    <name type="scientific">Adineta ricciae</name>
    <name type="common">Rotifer</name>
    <dbReference type="NCBI Taxonomy" id="249248"/>
    <lineage>
        <taxon>Eukaryota</taxon>
        <taxon>Metazoa</taxon>
        <taxon>Spiralia</taxon>
        <taxon>Gnathifera</taxon>
        <taxon>Rotifera</taxon>
        <taxon>Eurotatoria</taxon>
        <taxon>Bdelloidea</taxon>
        <taxon>Adinetida</taxon>
        <taxon>Adinetidae</taxon>
        <taxon>Adineta</taxon>
    </lineage>
</organism>
<accession>A0A814T4M3</accession>